<dbReference type="EMBL" id="CAJVPW010029769">
    <property type="protein sequence ID" value="CAG8722110.1"/>
    <property type="molecule type" value="Genomic_DNA"/>
</dbReference>
<dbReference type="Proteomes" id="UP000789366">
    <property type="component" value="Unassembled WGS sequence"/>
</dbReference>
<evidence type="ECO:0000313" key="2">
    <source>
        <dbReference type="Proteomes" id="UP000789366"/>
    </source>
</evidence>
<protein>
    <submittedName>
        <fullName evidence="1">4558_t:CDS:1</fullName>
    </submittedName>
</protein>
<name>A0ACA9PSZ3_9GLOM</name>
<evidence type="ECO:0000313" key="1">
    <source>
        <dbReference type="EMBL" id="CAG8722110.1"/>
    </source>
</evidence>
<gene>
    <name evidence="1" type="ORF">SPELUC_LOCUS12510</name>
</gene>
<feature type="non-terminal residue" evidence="1">
    <location>
        <position position="1"/>
    </location>
</feature>
<organism evidence="1 2">
    <name type="scientific">Cetraspora pellucida</name>
    <dbReference type="NCBI Taxonomy" id="1433469"/>
    <lineage>
        <taxon>Eukaryota</taxon>
        <taxon>Fungi</taxon>
        <taxon>Fungi incertae sedis</taxon>
        <taxon>Mucoromycota</taxon>
        <taxon>Glomeromycotina</taxon>
        <taxon>Glomeromycetes</taxon>
        <taxon>Diversisporales</taxon>
        <taxon>Gigasporaceae</taxon>
        <taxon>Cetraspora</taxon>
    </lineage>
</organism>
<reference evidence="1" key="1">
    <citation type="submission" date="2021-06" db="EMBL/GenBank/DDBJ databases">
        <authorList>
            <person name="Kallberg Y."/>
            <person name="Tangrot J."/>
            <person name="Rosling A."/>
        </authorList>
    </citation>
    <scope>NUCLEOTIDE SEQUENCE</scope>
    <source>
        <strain evidence="1">28 12/20/2015</strain>
    </source>
</reference>
<comment type="caution">
    <text evidence="1">The sequence shown here is derived from an EMBL/GenBank/DDBJ whole genome shotgun (WGS) entry which is preliminary data.</text>
</comment>
<accession>A0ACA9PSZ3</accession>
<sequence>PQCYVNLMRKCWDKCSEKRMSAKDLCKRFEKWQSDENILLELNKSKTVLENIEESYFENMFK</sequence>
<proteinExistence type="predicted"/>
<keyword evidence="2" id="KW-1185">Reference proteome</keyword>
<feature type="non-terminal residue" evidence="1">
    <location>
        <position position="62"/>
    </location>
</feature>